<dbReference type="InterPro" id="IPR012808">
    <property type="entry name" value="CHP02453"/>
</dbReference>
<keyword evidence="3" id="KW-1185">Reference proteome</keyword>
<dbReference type="PANTHER" id="PTHR36452:SF1">
    <property type="entry name" value="DUF2461 DOMAIN-CONTAINING PROTEIN"/>
    <property type="match status" value="1"/>
</dbReference>
<dbReference type="PANTHER" id="PTHR36452">
    <property type="entry name" value="CHROMOSOME 12, WHOLE GENOME SHOTGUN SEQUENCE"/>
    <property type="match status" value="1"/>
</dbReference>
<gene>
    <name evidence="2" type="ORF">HK105_205303</name>
</gene>
<feature type="compositionally biased region" description="Low complexity" evidence="1">
    <location>
        <begin position="96"/>
        <end position="108"/>
    </location>
</feature>
<dbReference type="Proteomes" id="UP001527925">
    <property type="component" value="Unassembled WGS sequence"/>
</dbReference>
<feature type="compositionally biased region" description="Basic and acidic residues" evidence="1">
    <location>
        <begin position="133"/>
        <end position="145"/>
    </location>
</feature>
<dbReference type="Pfam" id="PF09365">
    <property type="entry name" value="DUF2461"/>
    <property type="match status" value="1"/>
</dbReference>
<evidence type="ECO:0000256" key="1">
    <source>
        <dbReference type="SAM" id="MobiDB-lite"/>
    </source>
</evidence>
<reference evidence="2 3" key="1">
    <citation type="submission" date="2023-09" db="EMBL/GenBank/DDBJ databases">
        <title>Pangenome analysis of Batrachochytrium dendrobatidis and related Chytrids.</title>
        <authorList>
            <person name="Yacoub M.N."/>
            <person name="Stajich J.E."/>
            <person name="James T.Y."/>
        </authorList>
    </citation>
    <scope>NUCLEOTIDE SEQUENCE [LARGE SCALE GENOMIC DNA]</scope>
    <source>
        <strain evidence="2 3">JEL0888</strain>
    </source>
</reference>
<dbReference type="NCBIfam" id="TIGR02453">
    <property type="entry name" value="TIGR02453 family protein"/>
    <property type="match status" value="1"/>
</dbReference>
<evidence type="ECO:0000313" key="3">
    <source>
        <dbReference type="Proteomes" id="UP001527925"/>
    </source>
</evidence>
<protein>
    <recommendedName>
        <fullName evidence="4">DUF2461 domain-containing protein</fullName>
    </recommendedName>
</protein>
<comment type="caution">
    <text evidence="2">The sequence shown here is derived from an EMBL/GenBank/DDBJ whole genome shotgun (WGS) entry which is preliminary data.</text>
</comment>
<feature type="region of interest" description="Disordered" evidence="1">
    <location>
        <begin position="1"/>
        <end position="195"/>
    </location>
</feature>
<accession>A0ABR4N6U8</accession>
<organism evidence="2 3">
    <name type="scientific">Polyrhizophydium stewartii</name>
    <dbReference type="NCBI Taxonomy" id="2732419"/>
    <lineage>
        <taxon>Eukaryota</taxon>
        <taxon>Fungi</taxon>
        <taxon>Fungi incertae sedis</taxon>
        <taxon>Chytridiomycota</taxon>
        <taxon>Chytridiomycota incertae sedis</taxon>
        <taxon>Chytridiomycetes</taxon>
        <taxon>Rhizophydiales</taxon>
        <taxon>Rhizophydiales incertae sedis</taxon>
        <taxon>Polyrhizophydium</taxon>
    </lineage>
</organism>
<feature type="compositionally biased region" description="Low complexity" evidence="1">
    <location>
        <begin position="13"/>
        <end position="23"/>
    </location>
</feature>
<proteinExistence type="predicted"/>
<sequence>MPPEHKAPRKAKAPGGDAAAADADAPKGDAKPAVLRGWAKKRHDARVASEAAKIDAASRDAGEDNDAQADADAPKGDAKPAVLRGWAKKRHDARVASDAAKADAASRAGDGDDGDDGSASGDGGKSTPAKRKAASDGDRKSKQPRADSAAARARSRRVPESDSASEDSGSGEDEFGVIERIKLPERPQPDVESPRGSIYPFTLDFLLDLAANNNSEWFRLNRPRYEAARDNFNELAAVVHERLVPLDADLADIDMRRALFRINRDVRFGNAGPYRINLSVQLQRGGKASPFAGYYVMVQPGGKSVVSAGVFYPDAHVLQRLRDGFASDAEAICRPLESAAVKERFGQKGRDLVLSFSAAHTPPLKTGPRGVAKDHPQIDLICLKCCVVGRQIPDSEVLAPDLPERLAADLAALVPFVRALNALLE</sequence>
<dbReference type="EMBL" id="JADGIZ020000026">
    <property type="protein sequence ID" value="KAL2915196.1"/>
    <property type="molecule type" value="Genomic_DNA"/>
</dbReference>
<name>A0ABR4N6U8_9FUNG</name>
<evidence type="ECO:0000313" key="2">
    <source>
        <dbReference type="EMBL" id="KAL2915196.1"/>
    </source>
</evidence>
<feature type="compositionally biased region" description="Basic and acidic residues" evidence="1">
    <location>
        <begin position="52"/>
        <end position="62"/>
    </location>
</feature>
<feature type="compositionally biased region" description="Basic and acidic residues" evidence="1">
    <location>
        <begin position="177"/>
        <end position="193"/>
    </location>
</feature>
<evidence type="ECO:0008006" key="4">
    <source>
        <dbReference type="Google" id="ProtNLM"/>
    </source>
</evidence>
<feature type="compositionally biased region" description="Acidic residues" evidence="1">
    <location>
        <begin position="163"/>
        <end position="176"/>
    </location>
</feature>